<reference evidence="2 3" key="1">
    <citation type="journal article" date="2019" name="Commun. Biol.">
        <title>The bagworm genome reveals a unique fibroin gene that provides high tensile strength.</title>
        <authorList>
            <person name="Kono N."/>
            <person name="Nakamura H."/>
            <person name="Ohtoshi R."/>
            <person name="Tomita M."/>
            <person name="Numata K."/>
            <person name="Arakawa K."/>
        </authorList>
    </citation>
    <scope>NUCLEOTIDE SEQUENCE [LARGE SCALE GENOMIC DNA]</scope>
</reference>
<dbReference type="OrthoDB" id="10017160at2759"/>
<dbReference type="EMBL" id="BGZK01000753">
    <property type="protein sequence ID" value="GBP59136.1"/>
    <property type="molecule type" value="Genomic_DNA"/>
</dbReference>
<proteinExistence type="predicted"/>
<evidence type="ECO:0000313" key="3">
    <source>
        <dbReference type="Proteomes" id="UP000299102"/>
    </source>
</evidence>
<dbReference type="AlphaFoldDB" id="A0A4C1X5S2"/>
<organism evidence="2 3">
    <name type="scientific">Eumeta variegata</name>
    <name type="common">Bagworm moth</name>
    <name type="synonym">Eumeta japonica</name>
    <dbReference type="NCBI Taxonomy" id="151549"/>
    <lineage>
        <taxon>Eukaryota</taxon>
        <taxon>Metazoa</taxon>
        <taxon>Ecdysozoa</taxon>
        <taxon>Arthropoda</taxon>
        <taxon>Hexapoda</taxon>
        <taxon>Insecta</taxon>
        <taxon>Pterygota</taxon>
        <taxon>Neoptera</taxon>
        <taxon>Endopterygota</taxon>
        <taxon>Lepidoptera</taxon>
        <taxon>Glossata</taxon>
        <taxon>Ditrysia</taxon>
        <taxon>Tineoidea</taxon>
        <taxon>Psychidae</taxon>
        <taxon>Oiketicinae</taxon>
        <taxon>Eumeta</taxon>
    </lineage>
</organism>
<dbReference type="Proteomes" id="UP000299102">
    <property type="component" value="Unassembled WGS sequence"/>
</dbReference>
<gene>
    <name evidence="2" type="ORF">EVAR_44376_1</name>
</gene>
<feature type="region of interest" description="Disordered" evidence="1">
    <location>
        <begin position="1"/>
        <end position="23"/>
    </location>
</feature>
<evidence type="ECO:0000313" key="2">
    <source>
        <dbReference type="EMBL" id="GBP59136.1"/>
    </source>
</evidence>
<accession>A0A4C1X5S2</accession>
<protein>
    <submittedName>
        <fullName evidence="2">Uncharacterized protein</fullName>
    </submittedName>
</protein>
<keyword evidence="3" id="KW-1185">Reference proteome</keyword>
<sequence length="376" mass="42464">MQCTTGACESAGRGPARSREWHGVKGTPHEARLRAMKMLRASRLASHSCYFCIIPALLRREGTQPRRLAFCTCSNRQFNIRVMLVTGRVLTLAFYDKAPYLATVCNWFNEFKRGRTNLTVDLREGCRCTATTEDDVSAVRRTTETDKRVTYQHIQTSLGIGYPSATPHKELRSNNLLVCSVFNNLRIFLLTHDTTPTLQTEGLLRHEFHTDNVSVFILTERTARAASVTRVGERLTDSSLLRLKGFTIIYGREYDLAKSVRAPLGLTSGGLRRLTKSDGPVPPRTRTLLNSTYSRKVFHGRRCRRANRFGIIAIERSFRRYTLVRARARSAGDRAISAHQRPMRRARQIKINEWRAGAGGSAPNWLSARSPDLVAP</sequence>
<evidence type="ECO:0000256" key="1">
    <source>
        <dbReference type="SAM" id="MobiDB-lite"/>
    </source>
</evidence>
<name>A0A4C1X5S2_EUMVA</name>
<comment type="caution">
    <text evidence="2">The sequence shown here is derived from an EMBL/GenBank/DDBJ whole genome shotgun (WGS) entry which is preliminary data.</text>
</comment>